<sequence length="398" mass="42383">MATPTVLVSGASIAGPTVAYWLHRHGWATTVVERFDGLREGGQNIDVRGAAREVLRRMGLEDAVRGAGTGELGLEFVDGAGRTLAAFPAGESDTGGATAELEILRGELSRLVHERTTADTEYLFGDRIVALDERPDGVTVIFAHGPARTFDVVVVAEGLTSRTRAMVMPDAGIDDLGLYTAYLTIPRTADDTRWWRWYTAPGGRTVNLRPDNLGTTRASVSFLSDVRGLEDLDRADQVRLLRRHFADAGWETPRVLAALGDTAFYFDTVGQMRLPTWNRGRVVLVGDAAYCASPVSGMSTSLALVGAYVLAGELGAAGGDHRAAFARYESTMRPYVAQAQDLPPGTPRLAHPRTRAGVAALRTAVRVAGSPVGKRVAGLAGGLFSPPADRIALPAYAG</sequence>
<dbReference type="GO" id="GO:0071949">
    <property type="term" value="F:FAD binding"/>
    <property type="evidence" value="ECO:0007669"/>
    <property type="project" value="InterPro"/>
</dbReference>
<dbReference type="AlphaFoldDB" id="A0A7G7MB70"/>
<dbReference type="PANTHER" id="PTHR46865:SF2">
    <property type="entry name" value="MONOOXYGENASE"/>
    <property type="match status" value="1"/>
</dbReference>
<dbReference type="PANTHER" id="PTHR46865">
    <property type="entry name" value="OXIDOREDUCTASE-RELATED"/>
    <property type="match status" value="1"/>
</dbReference>
<evidence type="ECO:0000313" key="3">
    <source>
        <dbReference type="Proteomes" id="UP000515728"/>
    </source>
</evidence>
<dbReference type="PRINTS" id="PR00420">
    <property type="entry name" value="RNGMNOXGNASE"/>
</dbReference>
<dbReference type="InterPro" id="IPR051704">
    <property type="entry name" value="FAD_aromatic-hydroxylase"/>
</dbReference>
<dbReference type="InterPro" id="IPR002938">
    <property type="entry name" value="FAD-bd"/>
</dbReference>
<dbReference type="InterPro" id="IPR036188">
    <property type="entry name" value="FAD/NAD-bd_sf"/>
</dbReference>
<dbReference type="Pfam" id="PF01494">
    <property type="entry name" value="FAD_binding_3"/>
    <property type="match status" value="1"/>
</dbReference>
<dbReference type="RefSeq" id="WP_185716793.1">
    <property type="nucleotide sequence ID" value="NZ_BAAAWI010000001.1"/>
</dbReference>
<protein>
    <submittedName>
        <fullName evidence="2">FAD-dependent monooxygenase</fullName>
    </submittedName>
</protein>
<feature type="domain" description="FAD-binding" evidence="1">
    <location>
        <begin position="5"/>
        <end position="339"/>
    </location>
</feature>
<reference evidence="2 3" key="1">
    <citation type="submission" date="2020-08" db="EMBL/GenBank/DDBJ databases">
        <authorList>
            <person name="Mo P."/>
        </authorList>
    </citation>
    <scope>NUCLEOTIDE SEQUENCE [LARGE SCALE GENOMIC DNA]</scope>
    <source>
        <strain evidence="2 3">CGMCC 4.1532</strain>
    </source>
</reference>
<accession>A0A7G7MB70</accession>
<keyword evidence="2" id="KW-0503">Monooxygenase</keyword>
<dbReference type="Gene3D" id="3.30.9.10">
    <property type="entry name" value="D-Amino Acid Oxidase, subunit A, domain 2"/>
    <property type="match status" value="1"/>
</dbReference>
<gene>
    <name evidence="2" type="ORF">H6H00_17310</name>
</gene>
<evidence type="ECO:0000313" key="2">
    <source>
        <dbReference type="EMBL" id="QNG50031.1"/>
    </source>
</evidence>
<keyword evidence="3" id="KW-1185">Reference proteome</keyword>
<evidence type="ECO:0000259" key="1">
    <source>
        <dbReference type="Pfam" id="PF01494"/>
    </source>
</evidence>
<organism evidence="2 3">
    <name type="scientific">Pseudonocardia petroleophila</name>
    <dbReference type="NCBI Taxonomy" id="37331"/>
    <lineage>
        <taxon>Bacteria</taxon>
        <taxon>Bacillati</taxon>
        <taxon>Actinomycetota</taxon>
        <taxon>Actinomycetes</taxon>
        <taxon>Pseudonocardiales</taxon>
        <taxon>Pseudonocardiaceae</taxon>
        <taxon>Pseudonocardia</taxon>
    </lineage>
</organism>
<keyword evidence="2" id="KW-0560">Oxidoreductase</keyword>
<dbReference type="EMBL" id="CP060131">
    <property type="protein sequence ID" value="QNG50031.1"/>
    <property type="molecule type" value="Genomic_DNA"/>
</dbReference>
<dbReference type="SUPFAM" id="SSF51905">
    <property type="entry name" value="FAD/NAD(P)-binding domain"/>
    <property type="match status" value="1"/>
</dbReference>
<dbReference type="Gene3D" id="3.50.50.60">
    <property type="entry name" value="FAD/NAD(P)-binding domain"/>
    <property type="match status" value="1"/>
</dbReference>
<dbReference type="Proteomes" id="UP000515728">
    <property type="component" value="Chromosome"/>
</dbReference>
<dbReference type="GO" id="GO:0004497">
    <property type="term" value="F:monooxygenase activity"/>
    <property type="evidence" value="ECO:0007669"/>
    <property type="project" value="UniProtKB-KW"/>
</dbReference>
<name>A0A7G7MB70_9PSEU</name>
<proteinExistence type="predicted"/>
<dbReference type="KEGG" id="ppel:H6H00_17310"/>